<name>A0A845QJG6_9FIRM</name>
<comment type="caution">
    <text evidence="1">The sequence shown here is derived from an EMBL/GenBank/DDBJ whole genome shotgun (WGS) entry which is preliminary data.</text>
</comment>
<reference evidence="1 2" key="1">
    <citation type="submission" date="2018-08" db="EMBL/GenBank/DDBJ databases">
        <title>Murine metabolic-syndrome-specific gut microbial biobank.</title>
        <authorList>
            <person name="Liu C."/>
        </authorList>
    </citation>
    <scope>NUCLEOTIDE SEQUENCE [LARGE SCALE GENOMIC DNA]</scope>
    <source>
        <strain evidence="1 2">28</strain>
    </source>
</reference>
<dbReference type="RefSeq" id="WP_160201875.1">
    <property type="nucleotide sequence ID" value="NZ_QXWK01000013.1"/>
</dbReference>
<dbReference type="EMBL" id="QXWK01000013">
    <property type="protein sequence ID" value="NBH61594.1"/>
    <property type="molecule type" value="Genomic_DNA"/>
</dbReference>
<evidence type="ECO:0000313" key="1">
    <source>
        <dbReference type="EMBL" id="NBH61594.1"/>
    </source>
</evidence>
<gene>
    <name evidence="1" type="ORF">D0435_08015</name>
</gene>
<dbReference type="Proteomes" id="UP000446866">
    <property type="component" value="Unassembled WGS sequence"/>
</dbReference>
<evidence type="ECO:0000313" key="2">
    <source>
        <dbReference type="Proteomes" id="UP000446866"/>
    </source>
</evidence>
<dbReference type="AlphaFoldDB" id="A0A845QJG6"/>
<proteinExistence type="predicted"/>
<organism evidence="1 2">
    <name type="scientific">Anaerotruncus colihominis</name>
    <dbReference type="NCBI Taxonomy" id="169435"/>
    <lineage>
        <taxon>Bacteria</taxon>
        <taxon>Bacillati</taxon>
        <taxon>Bacillota</taxon>
        <taxon>Clostridia</taxon>
        <taxon>Eubacteriales</taxon>
        <taxon>Oscillospiraceae</taxon>
        <taxon>Anaerotruncus</taxon>
    </lineage>
</organism>
<sequence length="71" mass="8281">MKDIGLAAEHYQIMKESLRKAQDDCEESPTIASIHEETIAKEKLWAFKTGLECAGILEEVEEEWRKRHEHN</sequence>
<keyword evidence="2" id="KW-1185">Reference proteome</keyword>
<protein>
    <submittedName>
        <fullName evidence="1">Uncharacterized protein</fullName>
    </submittedName>
</protein>
<accession>A0A845QJG6</accession>